<protein>
    <submittedName>
        <fullName evidence="6">60S large subunit ribosomal protein eL24 (RpL24)</fullName>
    </submittedName>
</protein>
<dbReference type="InterPro" id="IPR056366">
    <property type="entry name" value="Ribosomal_eL24"/>
</dbReference>
<dbReference type="GO" id="GO:0003729">
    <property type="term" value="F:mRNA binding"/>
    <property type="evidence" value="ECO:0007669"/>
    <property type="project" value="TreeGrafter"/>
</dbReference>
<dbReference type="OrthoDB" id="1727108at2759"/>
<gene>
    <name evidence="6" type="ORF">ANDGO_01084</name>
</gene>
<dbReference type="Gene3D" id="2.30.170.20">
    <property type="entry name" value="Ribosomal protein L24e"/>
    <property type="match status" value="1"/>
</dbReference>
<feature type="domain" description="Large ribosomal subunit protein eL24-related N-terminal" evidence="5">
    <location>
        <begin position="4"/>
        <end position="72"/>
    </location>
</feature>
<dbReference type="PANTHER" id="PTHR10792:SF1">
    <property type="entry name" value="RIBOSOMAL PROTEIN L24"/>
    <property type="match status" value="1"/>
</dbReference>
<dbReference type="CDD" id="cd00472">
    <property type="entry name" value="Ribosomal_L24e_L24"/>
    <property type="match status" value="1"/>
</dbReference>
<feature type="compositionally biased region" description="Basic and acidic residues" evidence="4">
    <location>
        <begin position="104"/>
        <end position="124"/>
    </location>
</feature>
<dbReference type="InterPro" id="IPR038630">
    <property type="entry name" value="L24e/L24_sf"/>
</dbReference>
<keyword evidence="3" id="KW-0687">Ribonucleoprotein</keyword>
<dbReference type="PANTHER" id="PTHR10792">
    <property type="entry name" value="60S RIBOSOMAL PROTEIN L24"/>
    <property type="match status" value="1"/>
</dbReference>
<proteinExistence type="inferred from homology"/>
<feature type="region of interest" description="Disordered" evidence="4">
    <location>
        <begin position="100"/>
        <end position="158"/>
    </location>
</feature>
<dbReference type="EMBL" id="VRVR01000016">
    <property type="protein sequence ID" value="KAF0852791.1"/>
    <property type="molecule type" value="Genomic_DNA"/>
</dbReference>
<keyword evidence="7" id="KW-1185">Reference proteome</keyword>
<name>A0A8K0AK10_ANDGO</name>
<evidence type="ECO:0000256" key="4">
    <source>
        <dbReference type="SAM" id="MobiDB-lite"/>
    </source>
</evidence>
<comment type="similarity">
    <text evidence="1">Belongs to the eukaryotic ribosomal protein eL24 family.</text>
</comment>
<evidence type="ECO:0000313" key="7">
    <source>
        <dbReference type="Proteomes" id="UP000799049"/>
    </source>
</evidence>
<dbReference type="GO" id="GO:0022625">
    <property type="term" value="C:cytosolic large ribosomal subunit"/>
    <property type="evidence" value="ECO:0007669"/>
    <property type="project" value="TreeGrafter"/>
</dbReference>
<dbReference type="AlphaFoldDB" id="A0A8K0AK10"/>
<evidence type="ECO:0000256" key="1">
    <source>
        <dbReference type="ARBA" id="ARBA00005647"/>
    </source>
</evidence>
<dbReference type="SUPFAM" id="SSF57716">
    <property type="entry name" value="Glucocorticoid receptor-like (DNA-binding domain)"/>
    <property type="match status" value="1"/>
</dbReference>
<dbReference type="Gene3D" id="6.10.250.1270">
    <property type="match status" value="1"/>
</dbReference>
<evidence type="ECO:0000313" key="6">
    <source>
        <dbReference type="EMBL" id="KAF0852791.1"/>
    </source>
</evidence>
<sequence length="158" mass="18036">MSIKADTCLFSGFKIWPGHGIRYVPCISVQTTRPVFSFLNSKCKNLFHQKKNPRKFNWTVVYRRVNKKGTVEEISKKRVRRTTRVQRSIVGLDIEELKKRRAEKPKERADARAAALKEVKDRKTGSKKTATHAPTKAEPSFKAQKHQGGKGKVTATSR</sequence>
<dbReference type="Pfam" id="PF01246">
    <property type="entry name" value="Ribosomal_L24e"/>
    <property type="match status" value="1"/>
</dbReference>
<evidence type="ECO:0000256" key="2">
    <source>
        <dbReference type="ARBA" id="ARBA00022980"/>
    </source>
</evidence>
<keyword evidence="2 6" id="KW-0689">Ribosomal protein</keyword>
<dbReference type="GO" id="GO:0002181">
    <property type="term" value="P:cytoplasmic translation"/>
    <property type="evidence" value="ECO:0007669"/>
    <property type="project" value="TreeGrafter"/>
</dbReference>
<dbReference type="GO" id="GO:0003735">
    <property type="term" value="F:structural constituent of ribosome"/>
    <property type="evidence" value="ECO:0007669"/>
    <property type="project" value="InterPro"/>
</dbReference>
<organism evidence="6 7">
    <name type="scientific">Andalucia godoyi</name>
    <name type="common">Flagellate</name>
    <dbReference type="NCBI Taxonomy" id="505711"/>
    <lineage>
        <taxon>Eukaryota</taxon>
        <taxon>Discoba</taxon>
        <taxon>Jakobida</taxon>
        <taxon>Andalucina</taxon>
        <taxon>Andaluciidae</taxon>
        <taxon>Andalucia</taxon>
    </lineage>
</organism>
<evidence type="ECO:0000259" key="5">
    <source>
        <dbReference type="Pfam" id="PF01246"/>
    </source>
</evidence>
<reference evidence="6" key="1">
    <citation type="submission" date="2019-09" db="EMBL/GenBank/DDBJ databases">
        <title>The Mitochondrial Proteome of the Jakobid, Andalucia godoyi, a Protist With the Most Gene-Rich and Bacteria-Like Mitochondrial Genome.</title>
        <authorList>
            <person name="Gray M.W."/>
            <person name="Burger G."/>
            <person name="Derelle R."/>
            <person name="Klimes V."/>
            <person name="Leger M."/>
            <person name="Sarrasin M."/>
            <person name="Vlcek C."/>
            <person name="Roger A.J."/>
            <person name="Elias M."/>
            <person name="Lang B.F."/>
        </authorList>
    </citation>
    <scope>NUCLEOTIDE SEQUENCE</scope>
    <source>
        <strain evidence="6">And28</strain>
    </source>
</reference>
<evidence type="ECO:0000256" key="3">
    <source>
        <dbReference type="ARBA" id="ARBA00023274"/>
    </source>
</evidence>
<comment type="caution">
    <text evidence="6">The sequence shown here is derived from an EMBL/GenBank/DDBJ whole genome shotgun (WGS) entry which is preliminary data.</text>
</comment>
<dbReference type="InterPro" id="IPR000988">
    <property type="entry name" value="Ribosomal_eL24-rel_N"/>
</dbReference>
<accession>A0A8K0AK10</accession>
<dbReference type="Proteomes" id="UP000799049">
    <property type="component" value="Unassembled WGS sequence"/>
</dbReference>